<evidence type="ECO:0000256" key="1">
    <source>
        <dbReference type="SAM" id="Phobius"/>
    </source>
</evidence>
<dbReference type="Proteomes" id="UP000575083">
    <property type="component" value="Unassembled WGS sequence"/>
</dbReference>
<feature type="signal peptide" evidence="2">
    <location>
        <begin position="1"/>
        <end position="28"/>
    </location>
</feature>
<evidence type="ECO:0000256" key="2">
    <source>
        <dbReference type="SAM" id="SignalP"/>
    </source>
</evidence>
<feature type="transmembrane region" description="Helical" evidence="1">
    <location>
        <begin position="35"/>
        <end position="53"/>
    </location>
</feature>
<keyword evidence="2" id="KW-0732">Signal</keyword>
<proteinExistence type="predicted"/>
<name>A0A7X0U9J3_9BURK</name>
<dbReference type="AlphaFoldDB" id="A0A7X0U9J3"/>
<keyword evidence="1" id="KW-0812">Transmembrane</keyword>
<evidence type="ECO:0008006" key="5">
    <source>
        <dbReference type="Google" id="ProtNLM"/>
    </source>
</evidence>
<keyword evidence="1" id="KW-1133">Transmembrane helix</keyword>
<accession>A0A7X0U9J3</accession>
<feature type="transmembrane region" description="Helical" evidence="1">
    <location>
        <begin position="88"/>
        <end position="111"/>
    </location>
</feature>
<keyword evidence="1" id="KW-0472">Membrane</keyword>
<keyword evidence="4" id="KW-1185">Reference proteome</keyword>
<evidence type="ECO:0000313" key="4">
    <source>
        <dbReference type="Proteomes" id="UP000575083"/>
    </source>
</evidence>
<feature type="transmembrane region" description="Helical" evidence="1">
    <location>
        <begin position="60"/>
        <end position="82"/>
    </location>
</feature>
<evidence type="ECO:0000313" key="3">
    <source>
        <dbReference type="EMBL" id="MBB6560221.1"/>
    </source>
</evidence>
<gene>
    <name evidence="3" type="ORF">HNP48_002895</name>
</gene>
<protein>
    <recommendedName>
        <fullName evidence="5">MerC mercury resistance protein</fullName>
    </recommendedName>
</protein>
<sequence length="122" mass="12720">MSGTGQIAHQRGLLILLLGMPLSASAHGADVLPVVYAHLGSAAACLLALWWLPFLRRHRWWGAAGCAAGVVLAVGSTMDLPFQAHKGLILVAAAFSPFIGGMGVVGLRLAWTRRMRAGGPPS</sequence>
<organism evidence="3 4">
    <name type="scientific">Acidovorax soli</name>
    <dbReference type="NCBI Taxonomy" id="592050"/>
    <lineage>
        <taxon>Bacteria</taxon>
        <taxon>Pseudomonadati</taxon>
        <taxon>Pseudomonadota</taxon>
        <taxon>Betaproteobacteria</taxon>
        <taxon>Burkholderiales</taxon>
        <taxon>Comamonadaceae</taxon>
        <taxon>Acidovorax</taxon>
    </lineage>
</organism>
<reference evidence="3 4" key="1">
    <citation type="submission" date="2020-08" db="EMBL/GenBank/DDBJ databases">
        <title>Functional genomics of gut bacteria from endangered species of beetles.</title>
        <authorList>
            <person name="Carlos-Shanley C."/>
        </authorList>
    </citation>
    <scope>NUCLEOTIDE SEQUENCE [LARGE SCALE GENOMIC DNA]</scope>
    <source>
        <strain evidence="3 4">S00198</strain>
    </source>
</reference>
<dbReference type="EMBL" id="JACHLK010000005">
    <property type="protein sequence ID" value="MBB6560221.1"/>
    <property type="molecule type" value="Genomic_DNA"/>
</dbReference>
<comment type="caution">
    <text evidence="3">The sequence shown here is derived from an EMBL/GenBank/DDBJ whole genome shotgun (WGS) entry which is preliminary data.</text>
</comment>
<feature type="chain" id="PRO_5030518288" description="MerC mercury resistance protein" evidence="2">
    <location>
        <begin position="29"/>
        <end position="122"/>
    </location>
</feature>
<dbReference type="RefSeq" id="WP_184857999.1">
    <property type="nucleotide sequence ID" value="NZ_JACHLK010000005.1"/>
</dbReference>